<keyword evidence="1" id="KW-1133">Transmembrane helix</keyword>
<proteinExistence type="predicted"/>
<evidence type="ECO:0000256" key="1">
    <source>
        <dbReference type="SAM" id="Phobius"/>
    </source>
</evidence>
<keyword evidence="1" id="KW-0472">Membrane</keyword>
<organism evidence="2 3">
    <name type="scientific">Candidatus Korobacter versatilis</name>
    <dbReference type="NCBI Taxonomy" id="658062"/>
    <lineage>
        <taxon>Bacteria</taxon>
        <taxon>Pseudomonadati</taxon>
        <taxon>Acidobacteriota</taxon>
        <taxon>Terriglobia</taxon>
        <taxon>Terriglobales</taxon>
        <taxon>Candidatus Korobacteraceae</taxon>
        <taxon>Candidatus Korobacter</taxon>
    </lineage>
</organism>
<name>A0A932EPT7_9BACT</name>
<reference evidence="2" key="1">
    <citation type="submission" date="2020-07" db="EMBL/GenBank/DDBJ databases">
        <title>Huge and variable diversity of episymbiotic CPR bacteria and DPANN archaea in groundwater ecosystems.</title>
        <authorList>
            <person name="He C.Y."/>
            <person name="Keren R."/>
            <person name="Whittaker M."/>
            <person name="Farag I.F."/>
            <person name="Doudna J."/>
            <person name="Cate J.H.D."/>
            <person name="Banfield J.F."/>
        </authorList>
    </citation>
    <scope>NUCLEOTIDE SEQUENCE</scope>
    <source>
        <strain evidence="2">NC_groundwater_580_Pr5_B-0.1um_64_19</strain>
    </source>
</reference>
<comment type="caution">
    <text evidence="2">The sequence shown here is derived from an EMBL/GenBank/DDBJ whole genome shotgun (WGS) entry which is preliminary data.</text>
</comment>
<feature type="transmembrane region" description="Helical" evidence="1">
    <location>
        <begin position="6"/>
        <end position="29"/>
    </location>
</feature>
<gene>
    <name evidence="2" type="ORF">HYX28_10360</name>
</gene>
<dbReference type="AlphaFoldDB" id="A0A932EPT7"/>
<dbReference type="Proteomes" id="UP000779809">
    <property type="component" value="Unassembled WGS sequence"/>
</dbReference>
<sequence>MRQFIVLKVVTGVLGVAMTIIPLGGLMPFETAEQLRARLAQQEPQAIFIIQEVGTA</sequence>
<protein>
    <submittedName>
        <fullName evidence="2">Uncharacterized protein</fullName>
    </submittedName>
</protein>
<keyword evidence="1" id="KW-0812">Transmembrane</keyword>
<evidence type="ECO:0000313" key="3">
    <source>
        <dbReference type="Proteomes" id="UP000779809"/>
    </source>
</evidence>
<evidence type="ECO:0000313" key="2">
    <source>
        <dbReference type="EMBL" id="MBI2679170.1"/>
    </source>
</evidence>
<accession>A0A932EPT7</accession>
<dbReference type="EMBL" id="JACPNR010000013">
    <property type="protein sequence ID" value="MBI2679170.1"/>
    <property type="molecule type" value="Genomic_DNA"/>
</dbReference>